<feature type="region of interest" description="Disordered" evidence="1">
    <location>
        <begin position="262"/>
        <end position="281"/>
    </location>
</feature>
<accession>A0AAN1XUP4</accession>
<feature type="compositionally biased region" description="Polar residues" evidence="1">
    <location>
        <begin position="107"/>
        <end position="126"/>
    </location>
</feature>
<sequence>MMNSPQWPGIAGPFVPQRYGFPDEAPPARSTTAAPAADGVATPWWSPIGNALSQGGANNAGTVFGVLQLILAVLQQVVGTFAAGAQSGGTTAPSPFHAAEQAGDVDISSTGDPHLAQTGTIRTPAGTQNVDQHFDSMASHDDLVETNAVAGGYRVSTAVTQSDANGVTYNRAATVHAGGGFDCVTMRNDGSVAIVSGGEQIGIEKGASVTLGGGETVTENQDGSLVVSAANDSGGTISTTLRANGAGVDVTTHAHQLGIGGDVVEQGRPHHGGHHRRPAQA</sequence>
<dbReference type="Proteomes" id="UP001317532">
    <property type="component" value="Chromosome"/>
</dbReference>
<feature type="region of interest" description="Disordered" evidence="1">
    <location>
        <begin position="105"/>
        <end position="126"/>
    </location>
</feature>
<dbReference type="EMBL" id="AP025523">
    <property type="protein sequence ID" value="BDE05810.1"/>
    <property type="molecule type" value="Genomic_DNA"/>
</dbReference>
<feature type="region of interest" description="Disordered" evidence="1">
    <location>
        <begin position="1"/>
        <end position="34"/>
    </location>
</feature>
<organism evidence="2 3">
    <name type="scientific">Vulcanimicrobium alpinum</name>
    <dbReference type="NCBI Taxonomy" id="3016050"/>
    <lineage>
        <taxon>Bacteria</taxon>
        <taxon>Bacillati</taxon>
        <taxon>Vulcanimicrobiota</taxon>
        <taxon>Vulcanimicrobiia</taxon>
        <taxon>Vulcanimicrobiales</taxon>
        <taxon>Vulcanimicrobiaceae</taxon>
        <taxon>Vulcanimicrobium</taxon>
    </lineage>
</organism>
<evidence type="ECO:0000256" key="1">
    <source>
        <dbReference type="SAM" id="MobiDB-lite"/>
    </source>
</evidence>
<evidence type="ECO:0000313" key="2">
    <source>
        <dbReference type="EMBL" id="BDE05810.1"/>
    </source>
</evidence>
<protein>
    <submittedName>
        <fullName evidence="2">Uncharacterized protein</fullName>
    </submittedName>
</protein>
<reference evidence="2 3" key="1">
    <citation type="journal article" date="2022" name="ISME Commun">
        <title>Vulcanimicrobium alpinus gen. nov. sp. nov., the first cultivated representative of the candidate phylum 'Eremiobacterota', is a metabolically versatile aerobic anoxygenic phototroph.</title>
        <authorList>
            <person name="Yabe S."/>
            <person name="Muto K."/>
            <person name="Abe K."/>
            <person name="Yokota A."/>
            <person name="Staudigel H."/>
            <person name="Tebo B.M."/>
        </authorList>
    </citation>
    <scope>NUCLEOTIDE SEQUENCE [LARGE SCALE GENOMIC DNA]</scope>
    <source>
        <strain evidence="2 3">WC8-2</strain>
    </source>
</reference>
<name>A0AAN1XUP4_UNVUL</name>
<evidence type="ECO:0000313" key="3">
    <source>
        <dbReference type="Proteomes" id="UP001317532"/>
    </source>
</evidence>
<feature type="compositionally biased region" description="Basic residues" evidence="1">
    <location>
        <begin position="269"/>
        <end position="281"/>
    </location>
</feature>
<dbReference type="KEGG" id="vab:WPS_10860"/>
<proteinExistence type="predicted"/>
<dbReference type="AlphaFoldDB" id="A0AAN1XUP4"/>
<gene>
    <name evidence="2" type="ORF">WPS_10860</name>
</gene>
<keyword evidence="3" id="KW-1185">Reference proteome</keyword>